<dbReference type="GO" id="GO:0005975">
    <property type="term" value="P:carbohydrate metabolic process"/>
    <property type="evidence" value="ECO:0007669"/>
    <property type="project" value="InterPro"/>
</dbReference>
<dbReference type="SMART" id="SM00636">
    <property type="entry name" value="Glyco_18"/>
    <property type="match status" value="1"/>
</dbReference>
<evidence type="ECO:0000256" key="6">
    <source>
        <dbReference type="SAM" id="MobiDB-lite"/>
    </source>
</evidence>
<feature type="domain" description="Chitin-binding type-1" evidence="8">
    <location>
        <begin position="584"/>
        <end position="628"/>
    </location>
</feature>
<dbReference type="GO" id="GO:0008061">
    <property type="term" value="F:chitin binding"/>
    <property type="evidence" value="ECO:0007669"/>
    <property type="project" value="UniProtKB-UniRule"/>
</dbReference>
<dbReference type="InterPro" id="IPR011583">
    <property type="entry name" value="Chitinase_II/V-like_cat"/>
</dbReference>
<dbReference type="PANTHER" id="PTHR47700:SF2">
    <property type="entry name" value="CHITINASE"/>
    <property type="match status" value="1"/>
</dbReference>
<keyword evidence="5" id="KW-1015">Disulfide bond</keyword>
<dbReference type="SMART" id="SM00270">
    <property type="entry name" value="ChtBD1"/>
    <property type="match status" value="4"/>
</dbReference>
<dbReference type="InterPro" id="IPR001002">
    <property type="entry name" value="Chitin-bd_1"/>
</dbReference>
<protein>
    <recommendedName>
        <fullName evidence="2">chitinase</fullName>
        <ecNumber evidence="2">3.2.1.14</ecNumber>
    </recommendedName>
</protein>
<organism evidence="10 11">
    <name type="scientific">Fusarium coffeatum</name>
    <dbReference type="NCBI Taxonomy" id="231269"/>
    <lineage>
        <taxon>Eukaryota</taxon>
        <taxon>Fungi</taxon>
        <taxon>Dikarya</taxon>
        <taxon>Ascomycota</taxon>
        <taxon>Pezizomycotina</taxon>
        <taxon>Sordariomycetes</taxon>
        <taxon>Hypocreomycetidae</taxon>
        <taxon>Hypocreales</taxon>
        <taxon>Nectriaceae</taxon>
        <taxon>Fusarium</taxon>
        <taxon>Fusarium incarnatum-equiseti species complex</taxon>
    </lineage>
</organism>
<dbReference type="InterPro" id="IPR036861">
    <property type="entry name" value="Endochitinase-like_sf"/>
</dbReference>
<dbReference type="RefSeq" id="XP_031020329.1">
    <property type="nucleotide sequence ID" value="XM_031155641.1"/>
</dbReference>
<dbReference type="PROSITE" id="PS51910">
    <property type="entry name" value="GH18_2"/>
    <property type="match status" value="1"/>
</dbReference>
<evidence type="ECO:0000259" key="9">
    <source>
        <dbReference type="PROSITE" id="PS51910"/>
    </source>
</evidence>
<keyword evidence="11" id="KW-1185">Reference proteome</keyword>
<keyword evidence="7" id="KW-0732">Signal</keyword>
<evidence type="ECO:0000256" key="2">
    <source>
        <dbReference type="ARBA" id="ARBA00012729"/>
    </source>
</evidence>
<comment type="caution">
    <text evidence="5">Lacks conserved residue(s) required for the propagation of feature annotation.</text>
</comment>
<feature type="disulfide bond" evidence="5">
    <location>
        <begin position="105"/>
        <end position="109"/>
    </location>
</feature>
<dbReference type="CDD" id="cd00035">
    <property type="entry name" value="ChtBD1"/>
    <property type="match status" value="2"/>
</dbReference>
<feature type="domain" description="Chitin-binding type-1" evidence="8">
    <location>
        <begin position="533"/>
        <end position="578"/>
    </location>
</feature>
<feature type="domain" description="Chitin-binding type-1" evidence="8">
    <location>
        <begin position="59"/>
        <end position="111"/>
    </location>
</feature>
<feature type="disulfide bond" evidence="5">
    <location>
        <begin position="131"/>
        <end position="145"/>
    </location>
</feature>
<dbReference type="Gene3D" id="3.20.20.80">
    <property type="entry name" value="Glycosidases"/>
    <property type="match status" value="1"/>
</dbReference>
<accession>A0A366S9Y7</accession>
<dbReference type="CDD" id="cd11618">
    <property type="entry name" value="ChtBD1_1"/>
    <property type="match status" value="2"/>
</dbReference>
<comment type="caution">
    <text evidence="10">The sequence shown here is derived from an EMBL/GenBank/DDBJ whole genome shotgun (WGS) entry which is preliminary data.</text>
</comment>
<dbReference type="InterPro" id="IPR001223">
    <property type="entry name" value="Glyco_hydro18_cat"/>
</dbReference>
<dbReference type="PROSITE" id="PS50941">
    <property type="entry name" value="CHIT_BIND_I_2"/>
    <property type="match status" value="4"/>
</dbReference>
<dbReference type="Gene3D" id="3.30.60.10">
    <property type="entry name" value="Endochitinase-like"/>
    <property type="match status" value="4"/>
</dbReference>
<dbReference type="PANTHER" id="PTHR47700">
    <property type="entry name" value="V CHITINASE, PUTATIVE (AFU_ORTHOLOGUE AFUA_6G13720)-RELATED"/>
    <property type="match status" value="1"/>
</dbReference>
<gene>
    <name evidence="10" type="ORF">FIESC28_01491</name>
</gene>
<evidence type="ECO:0000256" key="7">
    <source>
        <dbReference type="SAM" id="SignalP"/>
    </source>
</evidence>
<feature type="disulfide bond" evidence="5">
    <location>
        <begin position="126"/>
        <end position="138"/>
    </location>
</feature>
<dbReference type="OrthoDB" id="73875at2759"/>
<feature type="disulfide bond" evidence="5">
    <location>
        <begin position="553"/>
        <end position="567"/>
    </location>
</feature>
<keyword evidence="3 5" id="KW-0147">Chitin-binding</keyword>
<comment type="similarity">
    <text evidence="1">Belongs to the glycosyl hydrolase 18 family. Chitinase class V subfamily.</text>
</comment>
<evidence type="ECO:0000256" key="3">
    <source>
        <dbReference type="ARBA" id="ARBA00022669"/>
    </source>
</evidence>
<dbReference type="EC" id="3.2.1.14" evidence="2"/>
<feature type="chain" id="PRO_5016908696" description="chitinase" evidence="7">
    <location>
        <begin position="17"/>
        <end position="1098"/>
    </location>
</feature>
<dbReference type="GeneID" id="41990937"/>
<feature type="region of interest" description="Disordered" evidence="6">
    <location>
        <begin position="637"/>
        <end position="661"/>
    </location>
</feature>
<feature type="disulfide bond" evidence="5">
    <location>
        <begin position="87"/>
        <end position="101"/>
    </location>
</feature>
<reference evidence="10 11" key="1">
    <citation type="submission" date="2018-06" db="EMBL/GenBank/DDBJ databases">
        <title>Fusarium incarnatum-equiseti species complex species 28.</title>
        <authorList>
            <person name="Gardiner D.M."/>
        </authorList>
    </citation>
    <scope>NUCLEOTIDE SEQUENCE [LARGE SCALE GENOMIC DNA]</scope>
    <source>
        <strain evidence="10 11">FIESC_28</strain>
    </source>
</reference>
<feature type="disulfide bond" evidence="5">
    <location>
        <begin position="622"/>
        <end position="626"/>
    </location>
</feature>
<feature type="domain" description="Chitin-binding type-1" evidence="8">
    <location>
        <begin position="112"/>
        <end position="163"/>
    </location>
</feature>
<evidence type="ECO:0000256" key="4">
    <source>
        <dbReference type="ARBA" id="ARBA00023026"/>
    </source>
</evidence>
<dbReference type="AlphaFoldDB" id="A0A366S9Y7"/>
<dbReference type="EMBL" id="QKXC01000036">
    <property type="protein sequence ID" value="RBR25738.1"/>
    <property type="molecule type" value="Genomic_DNA"/>
</dbReference>
<evidence type="ECO:0000259" key="8">
    <source>
        <dbReference type="PROSITE" id="PS50941"/>
    </source>
</evidence>
<name>A0A366S9Y7_9HYPO</name>
<sequence>MQSLFLHGLLASLASASITHQNPVVDGPDVLSRWLDMRSPENDTTSSLTSRNLVSASPAQLFGKRADDEPGEGALLCPTGECADKSCCSAKGVCGYGKGFCDEGCQSNCDATAMCGELSEGGDIPCGLNLCCSSGGWCGTSQVHCVGPNKWSLCQQGYGSCEMIQPKTCGEGSGTADKRMIGYYQANNMRNRACNKIYPQDIKTDSYTHLYWAFATIDPNSYAVKLAEAEDEDNVRDFTALRGKGRNLQTWVAVGGYDFSDEDKPTHKTWANLCANAGNRANFIKSAAAFMDKYGFQGIDLDWEYPGEPKRGGSRADIANFVLLLRDMKKAWGNKYGISLTLAPDYWYLRYFDVAGLEPYVDHFGFMSYDLHGFWDADVKTLDPIVRGQADIREILNNTIPLAYAGVDFSKIVFGVAWYGRGYTLTDPKCSTLGCPFSGPSNPAKCTNSAGVMSLLEIQDKAKNGGKTRLLKDSAMKELVFDDQWIGYDDAETIELKRKFANNYCFGGLMAWSVDFEPGTGQNSDMEPEKSKDGSCGPKNKGTICEGTSYGDCCSEYGSCGSSSLHCGTGCVSGKCIKNGKSTNGRCGVGFLGATCKGTSYGDCCSREGWCGSSDGHCGDGCQSGCNKDEDDKDDKDSDSDFPKIPALAQKGTTAGSSGDKGLNWPEDLVDDICKYDFASEDSSKVFTAWYGSGALNWFNAWLKKNGAKNWTDKFFKDVIAGGKQGSSTFDCKDLGSTTCTGPGAMPCSSYTPPMAFYVHIQIANMFSAFHKLWMKNINFSIQQLSSGIKEIVKEYGDPPKDDRGMLLNMMVGVLTSGAGLAGGSTGLAGAITFFSGAVASISANGDLFGDTVTPDDLNDDLENAYGTAFSAVLNATTGYVEKVMKGEIPENWEGDVKDQDKDEYAELFVRTRFLKGEWLSEPLISKAMQVYVTATHKKWLEFAKIRCLKQGYKGTAFSLMWSGPNSKVECDYLRTKSSDPVGKKQKLTEDVCRNKLPGCIWHDNNCICFGRSNYRRPGKNQQHDPLLESEIKEMKKVVDDYEAALINNYECNNGEPSVPSSKDFNINKPIQYPKCFVNFHKLTKDEPFHCAIPKDLW</sequence>
<dbReference type="InterPro" id="IPR029070">
    <property type="entry name" value="Chitinase_insertion_sf"/>
</dbReference>
<feature type="domain" description="GH18" evidence="9">
    <location>
        <begin position="178"/>
        <end position="530"/>
    </location>
</feature>
<evidence type="ECO:0000313" key="11">
    <source>
        <dbReference type="Proteomes" id="UP000253153"/>
    </source>
</evidence>
<feature type="disulfide bond" evidence="5">
    <location>
        <begin position="604"/>
        <end position="618"/>
    </location>
</feature>
<proteinExistence type="inferred from homology"/>
<dbReference type="SUPFAM" id="SSF54556">
    <property type="entry name" value="Chitinase insertion domain"/>
    <property type="match status" value="1"/>
</dbReference>
<dbReference type="InterPro" id="IPR017853">
    <property type="entry name" value="GH"/>
</dbReference>
<keyword evidence="4" id="KW-0843">Virulence</keyword>
<dbReference type="SUPFAM" id="SSF51445">
    <property type="entry name" value="(Trans)glycosidases"/>
    <property type="match status" value="1"/>
</dbReference>
<dbReference type="SUPFAM" id="SSF57016">
    <property type="entry name" value="Plant lectins/antimicrobial peptides"/>
    <property type="match status" value="3"/>
</dbReference>
<dbReference type="Proteomes" id="UP000253153">
    <property type="component" value="Unassembled WGS sequence"/>
</dbReference>
<evidence type="ECO:0000313" key="10">
    <source>
        <dbReference type="EMBL" id="RBR25738.1"/>
    </source>
</evidence>
<dbReference type="Gene3D" id="3.10.50.10">
    <property type="match status" value="1"/>
</dbReference>
<evidence type="ECO:0000256" key="5">
    <source>
        <dbReference type="PROSITE-ProRule" id="PRU00261"/>
    </source>
</evidence>
<dbReference type="InterPro" id="IPR053214">
    <property type="entry name" value="LysM12-like"/>
</dbReference>
<dbReference type="GO" id="GO:0008843">
    <property type="term" value="F:endochitinase activity"/>
    <property type="evidence" value="ECO:0007669"/>
    <property type="project" value="UniProtKB-EC"/>
</dbReference>
<feature type="signal peptide" evidence="7">
    <location>
        <begin position="1"/>
        <end position="16"/>
    </location>
</feature>
<evidence type="ECO:0000256" key="1">
    <source>
        <dbReference type="ARBA" id="ARBA00008682"/>
    </source>
</evidence>
<dbReference type="Pfam" id="PF00704">
    <property type="entry name" value="Glyco_hydro_18"/>
    <property type="match status" value="1"/>
</dbReference>